<dbReference type="GO" id="GO:0042545">
    <property type="term" value="P:cell wall modification"/>
    <property type="evidence" value="ECO:0007669"/>
    <property type="project" value="UniProtKB-UniRule"/>
</dbReference>
<comment type="similarity">
    <text evidence="3">In the C-terminal section; belongs to the pectinesterase family.</text>
</comment>
<comment type="subcellular location">
    <subcellularLocation>
        <location evidence="7">Secreted</location>
        <location evidence="7">Cell wall</location>
    </subcellularLocation>
</comment>
<dbReference type="SUPFAM" id="SSF101148">
    <property type="entry name" value="Plant invertase/pectin methylesterase inhibitor"/>
    <property type="match status" value="1"/>
</dbReference>
<dbReference type="Gene3D" id="1.20.140.40">
    <property type="entry name" value="Invertase/pectin methylesterase inhibitor family protein"/>
    <property type="match status" value="1"/>
</dbReference>
<reference evidence="11 12" key="1">
    <citation type="journal article" date="2020" name="Nat. Food">
        <title>A phased Vanilla planifolia genome enables genetic improvement of flavour and production.</title>
        <authorList>
            <person name="Hasing T."/>
            <person name="Tang H."/>
            <person name="Brym M."/>
            <person name="Khazi F."/>
            <person name="Huang T."/>
            <person name="Chambers A.H."/>
        </authorList>
    </citation>
    <scope>NUCLEOTIDE SEQUENCE [LARGE SCALE GENOMIC DNA]</scope>
    <source>
        <tissue evidence="11">Leaf</tissue>
    </source>
</reference>
<dbReference type="GO" id="GO:0030599">
    <property type="term" value="F:pectinesterase activity"/>
    <property type="evidence" value="ECO:0007669"/>
    <property type="project" value="UniProtKB-UniRule"/>
</dbReference>
<comment type="pathway">
    <text evidence="1 7">Glycan metabolism; pectin degradation; 2-dehydro-3-deoxy-D-gluconate from pectin: step 1/5.</text>
</comment>
<dbReference type="EMBL" id="JADCNM010000001">
    <property type="protein sequence ID" value="KAG0502470.1"/>
    <property type="molecule type" value="Genomic_DNA"/>
</dbReference>
<proteinExistence type="inferred from homology"/>
<dbReference type="InterPro" id="IPR000070">
    <property type="entry name" value="Pectinesterase_cat"/>
</dbReference>
<dbReference type="InterPro" id="IPR006501">
    <property type="entry name" value="Pectinesterase_inhib_dom"/>
</dbReference>
<keyword evidence="9" id="KW-0812">Transmembrane</keyword>
<dbReference type="InterPro" id="IPR018040">
    <property type="entry name" value="Pectinesterase_Tyr_AS"/>
</dbReference>
<dbReference type="CDD" id="cd15798">
    <property type="entry name" value="PMEI-like_3"/>
    <property type="match status" value="1"/>
</dbReference>
<evidence type="ECO:0000256" key="8">
    <source>
        <dbReference type="SAM" id="MobiDB-lite"/>
    </source>
</evidence>
<comment type="similarity">
    <text evidence="2">In the N-terminal section; belongs to the PMEI family.</text>
</comment>
<comment type="caution">
    <text evidence="11">The sequence shown here is derived from an EMBL/GenBank/DDBJ whole genome shotgun (WGS) entry which is preliminary data.</text>
</comment>
<comment type="catalytic activity">
    <reaction evidence="7">
        <text>[(1-&gt;4)-alpha-D-galacturonosyl methyl ester](n) + n H2O = [(1-&gt;4)-alpha-D-galacturonosyl](n) + n methanol + n H(+)</text>
        <dbReference type="Rhea" id="RHEA:22380"/>
        <dbReference type="Rhea" id="RHEA-COMP:14570"/>
        <dbReference type="Rhea" id="RHEA-COMP:14573"/>
        <dbReference type="ChEBI" id="CHEBI:15377"/>
        <dbReference type="ChEBI" id="CHEBI:15378"/>
        <dbReference type="ChEBI" id="CHEBI:17790"/>
        <dbReference type="ChEBI" id="CHEBI:140522"/>
        <dbReference type="ChEBI" id="CHEBI:140523"/>
        <dbReference type="EC" id="3.1.1.11"/>
    </reaction>
</comment>
<dbReference type="PROSITE" id="PS00800">
    <property type="entry name" value="PECTINESTERASE_1"/>
    <property type="match status" value="1"/>
</dbReference>
<dbReference type="Pfam" id="PF01095">
    <property type="entry name" value="Pectinesterase"/>
    <property type="match status" value="1"/>
</dbReference>
<dbReference type="OrthoDB" id="2019149at2759"/>
<keyword evidence="5 7" id="KW-0063">Aspartyl esterase</keyword>
<dbReference type="SMART" id="SM00856">
    <property type="entry name" value="PMEI"/>
    <property type="match status" value="1"/>
</dbReference>
<evidence type="ECO:0000256" key="6">
    <source>
        <dbReference type="PROSITE-ProRule" id="PRU10040"/>
    </source>
</evidence>
<keyword evidence="9" id="KW-0472">Membrane</keyword>
<keyword evidence="9" id="KW-1133">Transmembrane helix</keyword>
<evidence type="ECO:0000256" key="7">
    <source>
        <dbReference type="RuleBase" id="RU000589"/>
    </source>
</evidence>
<keyword evidence="7" id="KW-0961">Cell wall biogenesis/degradation</keyword>
<dbReference type="AlphaFoldDB" id="A0A835S8R0"/>
<dbReference type="Gene3D" id="2.160.20.10">
    <property type="entry name" value="Single-stranded right-handed beta-helix, Pectin lyase-like"/>
    <property type="match status" value="1"/>
</dbReference>
<evidence type="ECO:0000256" key="4">
    <source>
        <dbReference type="ARBA" id="ARBA00022801"/>
    </source>
</evidence>
<evidence type="ECO:0000256" key="9">
    <source>
        <dbReference type="SAM" id="Phobius"/>
    </source>
</evidence>
<evidence type="ECO:0000256" key="2">
    <source>
        <dbReference type="ARBA" id="ARBA00006027"/>
    </source>
</evidence>
<dbReference type="PANTHER" id="PTHR31707">
    <property type="entry name" value="PECTINESTERASE"/>
    <property type="match status" value="1"/>
</dbReference>
<feature type="domain" description="Pectinesterase inhibitor" evidence="10">
    <location>
        <begin position="74"/>
        <end position="226"/>
    </location>
</feature>
<dbReference type="InterPro" id="IPR012334">
    <property type="entry name" value="Pectin_lyas_fold"/>
</dbReference>
<dbReference type="PROSITE" id="PS00503">
    <property type="entry name" value="PECTINESTERASE_2"/>
    <property type="match status" value="1"/>
</dbReference>
<sequence length="596" mass="65392">MDYGRLGPVGSSRSEPDINQARTTADDRVKRRRRLRFFLLALAALLFLSASATLAGVLVRSRGHGRNGSQLNSGPTQAISQTCGLTRYPALCVSSLANFPGALDAGERELVHISLNMTRQRVSASLYGASSIAGVTMDRLARSAYDDCVELLDDSVDQLSRSLEAVSPKAADGADDEDVLTWLSAALTNQDTCAEGLDGVADGYVRRQMTNYLKDLEELVSNSLAIFAASRRSQDFSGIPIENRRRRRRSLLSSGNVDDGFPDWVNPTDRKLLQTPAKSIQADYVVAKDGSGTHKTIADAVKDAPEGSSRRIIIYVKAGRYDENIKVARKKTNIMFVGDGMGKTIVAGSRSVYDKLTTFHTATFAATGAGFIMKEMTIENSAGPEKHQAVALRIGADRAVVYHCSIIGYQDTLYVHSLRQFYRECDVYGTVDFIFGNAAVVIQKCNIWARRPMANQKNTITAQNRKDPNQNTGISIHDCRIQAASDLKAVQGSIQTFLGRPWKMYSRVVYMLSYMGDLIDPAGWLEWNGNFALDTLYYGEYMNYGPGAGVGRRVKWAGYRVITVEEEANKFTVAKFIYGSSWLPSTGVAFVAGLSV</sequence>
<dbReference type="SUPFAM" id="SSF51126">
    <property type="entry name" value="Pectin lyase-like"/>
    <property type="match status" value="1"/>
</dbReference>
<feature type="region of interest" description="Disordered" evidence="8">
    <location>
        <begin position="1"/>
        <end position="26"/>
    </location>
</feature>
<evidence type="ECO:0000256" key="1">
    <source>
        <dbReference type="ARBA" id="ARBA00005184"/>
    </source>
</evidence>
<feature type="transmembrane region" description="Helical" evidence="9">
    <location>
        <begin position="37"/>
        <end position="59"/>
    </location>
</feature>
<dbReference type="Pfam" id="PF04043">
    <property type="entry name" value="PMEI"/>
    <property type="match status" value="1"/>
</dbReference>
<evidence type="ECO:0000313" key="12">
    <source>
        <dbReference type="Proteomes" id="UP000639772"/>
    </source>
</evidence>
<keyword evidence="7" id="KW-0134">Cell wall</keyword>
<dbReference type="Proteomes" id="UP000639772">
    <property type="component" value="Chromosome 1"/>
</dbReference>
<dbReference type="InterPro" id="IPR011050">
    <property type="entry name" value="Pectin_lyase_fold/virulence"/>
</dbReference>
<dbReference type="UniPathway" id="UPA00545">
    <property type="reaction ID" value="UER00823"/>
</dbReference>
<dbReference type="FunFam" id="2.160.20.10:FF:000001">
    <property type="entry name" value="Pectinesterase"/>
    <property type="match status" value="1"/>
</dbReference>
<dbReference type="InterPro" id="IPR033131">
    <property type="entry name" value="Pectinesterase_Asp_AS"/>
</dbReference>
<evidence type="ECO:0000256" key="5">
    <source>
        <dbReference type="ARBA" id="ARBA00023085"/>
    </source>
</evidence>
<comment type="function">
    <text evidence="7">Acts in the modification of cell walls via demethylesterification of cell wall pectin.</text>
</comment>
<keyword evidence="4 7" id="KW-0378">Hydrolase</keyword>
<gene>
    <name evidence="11" type="ORF">HPP92_002542</name>
</gene>
<evidence type="ECO:0000256" key="3">
    <source>
        <dbReference type="ARBA" id="ARBA00007786"/>
    </source>
</evidence>
<accession>A0A835S8R0</accession>
<evidence type="ECO:0000259" key="10">
    <source>
        <dbReference type="SMART" id="SM00856"/>
    </source>
</evidence>
<organism evidence="11 12">
    <name type="scientific">Vanilla planifolia</name>
    <name type="common">Vanilla</name>
    <dbReference type="NCBI Taxonomy" id="51239"/>
    <lineage>
        <taxon>Eukaryota</taxon>
        <taxon>Viridiplantae</taxon>
        <taxon>Streptophyta</taxon>
        <taxon>Embryophyta</taxon>
        <taxon>Tracheophyta</taxon>
        <taxon>Spermatophyta</taxon>
        <taxon>Magnoliopsida</taxon>
        <taxon>Liliopsida</taxon>
        <taxon>Asparagales</taxon>
        <taxon>Orchidaceae</taxon>
        <taxon>Vanilloideae</taxon>
        <taxon>Vanilleae</taxon>
        <taxon>Vanilla</taxon>
    </lineage>
</organism>
<name>A0A835S8R0_VANPL</name>
<dbReference type="NCBIfam" id="TIGR01614">
    <property type="entry name" value="PME_inhib"/>
    <property type="match status" value="1"/>
</dbReference>
<feature type="active site" evidence="6">
    <location>
        <position position="432"/>
    </location>
</feature>
<dbReference type="InterPro" id="IPR035513">
    <property type="entry name" value="Invertase/methylesterase_inhib"/>
</dbReference>
<keyword evidence="7" id="KW-0964">Secreted</keyword>
<dbReference type="GO" id="GO:0004857">
    <property type="term" value="F:enzyme inhibitor activity"/>
    <property type="evidence" value="ECO:0007669"/>
    <property type="project" value="InterPro"/>
</dbReference>
<protein>
    <recommendedName>
        <fullName evidence="7">Pectinesterase</fullName>
        <ecNumber evidence="7">3.1.1.11</ecNumber>
    </recommendedName>
</protein>
<dbReference type="GO" id="GO:0045490">
    <property type="term" value="P:pectin catabolic process"/>
    <property type="evidence" value="ECO:0007669"/>
    <property type="project" value="UniProtKB-UniRule"/>
</dbReference>
<evidence type="ECO:0000313" key="11">
    <source>
        <dbReference type="EMBL" id="KAG0502470.1"/>
    </source>
</evidence>
<dbReference type="EC" id="3.1.1.11" evidence="7"/>